<dbReference type="PANTHER" id="PTHR45992">
    <property type="entry name" value="EUKARYOTIC ELONGATION FACTOR 2 KINASE-RELATED"/>
    <property type="match status" value="1"/>
</dbReference>
<feature type="compositionally biased region" description="Low complexity" evidence="10">
    <location>
        <begin position="585"/>
        <end position="595"/>
    </location>
</feature>
<evidence type="ECO:0000259" key="12">
    <source>
        <dbReference type="PROSITE" id="PS51158"/>
    </source>
</evidence>
<dbReference type="PROSITE" id="PS01358">
    <property type="entry name" value="ZF_RANBP2_1"/>
    <property type="match status" value="1"/>
</dbReference>
<feature type="compositionally biased region" description="Basic and acidic residues" evidence="10">
    <location>
        <begin position="837"/>
        <end position="851"/>
    </location>
</feature>
<feature type="domain" description="RanBP2-type" evidence="11">
    <location>
        <begin position="63"/>
        <end position="92"/>
    </location>
</feature>
<dbReference type="Pfam" id="PF02816">
    <property type="entry name" value="Alpha_kinase"/>
    <property type="match status" value="1"/>
</dbReference>
<keyword evidence="6" id="KW-0418">Kinase</keyword>
<evidence type="ECO:0000256" key="3">
    <source>
        <dbReference type="ARBA" id="ARBA00022723"/>
    </source>
</evidence>
<feature type="region of interest" description="Disordered" evidence="10">
    <location>
        <begin position="583"/>
        <end position="617"/>
    </location>
</feature>
<accession>A0A0D3I2L2</accession>
<evidence type="ECO:0000256" key="6">
    <source>
        <dbReference type="ARBA" id="ARBA00022777"/>
    </source>
</evidence>
<reference evidence="13" key="2">
    <citation type="submission" date="2024-10" db="UniProtKB">
        <authorList>
            <consortium name="EnsemblProtists"/>
        </authorList>
    </citation>
    <scope>IDENTIFICATION</scope>
</reference>
<dbReference type="GeneID" id="17251413"/>
<dbReference type="GO" id="GO:0005524">
    <property type="term" value="F:ATP binding"/>
    <property type="evidence" value="ECO:0007669"/>
    <property type="project" value="UniProtKB-KW"/>
</dbReference>
<dbReference type="GO" id="GO:0004674">
    <property type="term" value="F:protein serine/threonine kinase activity"/>
    <property type="evidence" value="ECO:0007669"/>
    <property type="project" value="UniProtKB-KW"/>
</dbReference>
<evidence type="ECO:0000259" key="11">
    <source>
        <dbReference type="PROSITE" id="PS50199"/>
    </source>
</evidence>
<evidence type="ECO:0000256" key="1">
    <source>
        <dbReference type="ARBA" id="ARBA00022527"/>
    </source>
</evidence>
<organism evidence="13 14">
    <name type="scientific">Emiliania huxleyi (strain CCMP1516)</name>
    <dbReference type="NCBI Taxonomy" id="280463"/>
    <lineage>
        <taxon>Eukaryota</taxon>
        <taxon>Haptista</taxon>
        <taxon>Haptophyta</taxon>
        <taxon>Prymnesiophyceae</taxon>
        <taxon>Isochrysidales</taxon>
        <taxon>Noelaerhabdaceae</taxon>
        <taxon>Emiliania</taxon>
    </lineage>
</organism>
<protein>
    <recommendedName>
        <fullName evidence="15">Alpha-type protein kinase domain-containing protein</fullName>
    </recommendedName>
</protein>
<dbReference type="SUPFAM" id="SSF56112">
    <property type="entry name" value="Protein kinase-like (PK-like)"/>
    <property type="match status" value="1"/>
</dbReference>
<keyword evidence="5 9" id="KW-0863">Zinc-finger</keyword>
<name>A0A0D3I2L2_EMIH1</name>
<dbReference type="KEGG" id="ehx:EMIHUDRAFT_199290"/>
<feature type="region of interest" description="Disordered" evidence="10">
    <location>
        <begin position="685"/>
        <end position="732"/>
    </location>
</feature>
<keyword evidence="14" id="KW-1185">Reference proteome</keyword>
<dbReference type="RefSeq" id="XP_005757926.1">
    <property type="nucleotide sequence ID" value="XM_005757869.1"/>
</dbReference>
<feature type="region of interest" description="Disordered" evidence="10">
    <location>
        <begin position="811"/>
        <end position="851"/>
    </location>
</feature>
<dbReference type="PaxDb" id="2903-EOD05497"/>
<sequence>MRARREPLRCLRADHPPGFYAPALAEAVRLAELGASVLDPTACTTVLFFSDGRPSDKPCDIPGAGAWVCARCTWRNAADELQCVSCASSRLDEYGGDHERWQRTRLLPHLAAQLEELCALLDYDKRRLQWHSIGLGKEEEFVVLRSMTEALPRDIGHFNCCTLDARSLARGVSSVSSSLTQSRLASSTTKYRRPLRAVFLNQFEGRFTRYPRAKIYKAPPPGEFGAPNELLGEADIEIADGAFGHGGERNVFAMRFVTRTTFTKVTADSRGRQQRAVEFEAKPGEQWVVKEDKHARVNDSFEIETHDKSLVCQVTAGNLAQNFNAATAQLGGDIPRLKYLEAFLITTEIPSKRILFTERRLEADFQKWNTNNGIVLRAERPLGSGDGSSDEGRIRTEHVPQAFSHWTLADNENGVDYEDSDGRARRGRLLVCDIQGCYAATRRELVLNDPVIHSQSGEIEANMFGLTDHGSRGIMLFMKSHVCNPLCAALGLPPNTLFEEEKTAAFARSSRETSELTVLASEHCAKRGRERGIPKRQMQAAKKHGEKVVQADGRLKAKLPDYAGQGPVAYVSDASERVGVTAFRPGVPDLSSSSSGGDGGSAPFSSPPPPGPPVAAAVEPRRAFSPVQGSIHSRLDALEEHAFDSGGGDRRVEARGIASRLAALEAALMEADALSGADVAVSARGEQAEQAGGGEWLGGASSSDAAGPSTAADKKERRVRKKEQRRKKEAEEAAVLAEHFQKAEDEAKSKLEAVAGTVGSVAGAVGSVAGAALMGTALGTAAFGIGAHSLASGVLAAPGEGARLFGAQLRRREAENERKKELEERRAKRERKKLLEKKRIERAGDRREEIR</sequence>
<reference evidence="14" key="1">
    <citation type="journal article" date="2013" name="Nature">
        <title>Pan genome of the phytoplankton Emiliania underpins its global distribution.</title>
        <authorList>
            <person name="Read B.A."/>
            <person name="Kegel J."/>
            <person name="Klute M.J."/>
            <person name="Kuo A."/>
            <person name="Lefebvre S.C."/>
            <person name="Maumus F."/>
            <person name="Mayer C."/>
            <person name="Miller J."/>
            <person name="Monier A."/>
            <person name="Salamov A."/>
            <person name="Young J."/>
            <person name="Aguilar M."/>
            <person name="Claverie J.M."/>
            <person name="Frickenhaus S."/>
            <person name="Gonzalez K."/>
            <person name="Herman E.K."/>
            <person name="Lin Y.C."/>
            <person name="Napier J."/>
            <person name="Ogata H."/>
            <person name="Sarno A.F."/>
            <person name="Shmutz J."/>
            <person name="Schroeder D."/>
            <person name="de Vargas C."/>
            <person name="Verret F."/>
            <person name="von Dassow P."/>
            <person name="Valentin K."/>
            <person name="Van de Peer Y."/>
            <person name="Wheeler G."/>
            <person name="Dacks J.B."/>
            <person name="Delwiche C.F."/>
            <person name="Dyhrman S.T."/>
            <person name="Glockner G."/>
            <person name="John U."/>
            <person name="Richards T."/>
            <person name="Worden A.Z."/>
            <person name="Zhang X."/>
            <person name="Grigoriev I.V."/>
            <person name="Allen A.E."/>
            <person name="Bidle K."/>
            <person name="Borodovsky M."/>
            <person name="Bowler C."/>
            <person name="Brownlee C."/>
            <person name="Cock J.M."/>
            <person name="Elias M."/>
            <person name="Gladyshev V.N."/>
            <person name="Groth M."/>
            <person name="Guda C."/>
            <person name="Hadaegh A."/>
            <person name="Iglesias-Rodriguez M.D."/>
            <person name="Jenkins J."/>
            <person name="Jones B.M."/>
            <person name="Lawson T."/>
            <person name="Leese F."/>
            <person name="Lindquist E."/>
            <person name="Lobanov A."/>
            <person name="Lomsadze A."/>
            <person name="Malik S.B."/>
            <person name="Marsh M.E."/>
            <person name="Mackinder L."/>
            <person name="Mock T."/>
            <person name="Mueller-Roeber B."/>
            <person name="Pagarete A."/>
            <person name="Parker M."/>
            <person name="Probert I."/>
            <person name="Quesneville H."/>
            <person name="Raines C."/>
            <person name="Rensing S.A."/>
            <person name="Riano-Pachon D.M."/>
            <person name="Richier S."/>
            <person name="Rokitta S."/>
            <person name="Shiraiwa Y."/>
            <person name="Soanes D.M."/>
            <person name="van der Giezen M."/>
            <person name="Wahlund T.M."/>
            <person name="Williams B."/>
            <person name="Wilson W."/>
            <person name="Wolfe G."/>
            <person name="Wurch L.L."/>
        </authorList>
    </citation>
    <scope>NUCLEOTIDE SEQUENCE</scope>
</reference>
<dbReference type="Proteomes" id="UP000013827">
    <property type="component" value="Unassembled WGS sequence"/>
</dbReference>
<dbReference type="GO" id="GO:0008270">
    <property type="term" value="F:zinc ion binding"/>
    <property type="evidence" value="ECO:0007669"/>
    <property type="project" value="UniProtKB-KW"/>
</dbReference>
<evidence type="ECO:0000256" key="5">
    <source>
        <dbReference type="ARBA" id="ARBA00022771"/>
    </source>
</evidence>
<keyword evidence="1" id="KW-0723">Serine/threonine-protein kinase</keyword>
<evidence type="ECO:0000313" key="13">
    <source>
        <dbReference type="EnsemblProtists" id="EOD05497"/>
    </source>
</evidence>
<feature type="domain" description="Alpha-type protein kinase" evidence="12">
    <location>
        <begin position="216"/>
        <end position="495"/>
    </location>
</feature>
<dbReference type="PROSITE" id="PS51158">
    <property type="entry name" value="ALPHA_KINASE"/>
    <property type="match status" value="1"/>
</dbReference>
<evidence type="ECO:0000256" key="7">
    <source>
        <dbReference type="ARBA" id="ARBA00022833"/>
    </source>
</evidence>
<evidence type="ECO:0000313" key="14">
    <source>
        <dbReference type="Proteomes" id="UP000013827"/>
    </source>
</evidence>
<dbReference type="AlphaFoldDB" id="A0A0D3I2L2"/>
<feature type="compositionally biased region" description="Low complexity" evidence="10">
    <location>
        <begin position="698"/>
        <end position="711"/>
    </location>
</feature>
<evidence type="ECO:0000256" key="4">
    <source>
        <dbReference type="ARBA" id="ARBA00022741"/>
    </source>
</evidence>
<dbReference type="SMART" id="SM00811">
    <property type="entry name" value="Alpha_kinase"/>
    <property type="match status" value="1"/>
</dbReference>
<dbReference type="InterPro" id="IPR051852">
    <property type="entry name" value="Alpha-type_PK"/>
</dbReference>
<dbReference type="PANTHER" id="PTHR45992:SF11">
    <property type="entry name" value="ALPHA-TYPE PROTEIN KINASE DOMAIN-CONTAINING PROTEIN"/>
    <property type="match status" value="1"/>
</dbReference>
<keyword evidence="3" id="KW-0479">Metal-binding</keyword>
<proteinExistence type="predicted"/>
<keyword evidence="2" id="KW-0808">Transferase</keyword>
<keyword evidence="7" id="KW-0862">Zinc</keyword>
<dbReference type="Gene3D" id="3.20.200.10">
    <property type="entry name" value="MHCK/EF2 kinase"/>
    <property type="match status" value="1"/>
</dbReference>
<feature type="compositionally biased region" description="Basic and acidic residues" evidence="10">
    <location>
        <begin position="811"/>
        <end position="827"/>
    </location>
</feature>
<dbReference type="InterPro" id="IPR004166">
    <property type="entry name" value="a-kinase_dom"/>
</dbReference>
<keyword evidence="8" id="KW-0067">ATP-binding</keyword>
<evidence type="ECO:0000256" key="8">
    <source>
        <dbReference type="ARBA" id="ARBA00022840"/>
    </source>
</evidence>
<dbReference type="HOGENOM" id="CLU_335392_0_0_1"/>
<evidence type="ECO:0000256" key="2">
    <source>
        <dbReference type="ARBA" id="ARBA00022679"/>
    </source>
</evidence>
<dbReference type="InterPro" id="IPR001876">
    <property type="entry name" value="Znf_RanBP2"/>
</dbReference>
<dbReference type="PROSITE" id="PS50199">
    <property type="entry name" value="ZF_RANBP2_2"/>
    <property type="match status" value="1"/>
</dbReference>
<dbReference type="EnsemblProtists" id="EOD05497">
    <property type="protein sequence ID" value="EOD05497"/>
    <property type="gene ID" value="EMIHUDRAFT_199290"/>
</dbReference>
<dbReference type="InterPro" id="IPR011009">
    <property type="entry name" value="Kinase-like_dom_sf"/>
</dbReference>
<evidence type="ECO:0008006" key="15">
    <source>
        <dbReference type="Google" id="ProtNLM"/>
    </source>
</evidence>
<keyword evidence="4" id="KW-0547">Nucleotide-binding</keyword>
<evidence type="ECO:0000256" key="10">
    <source>
        <dbReference type="SAM" id="MobiDB-lite"/>
    </source>
</evidence>
<evidence type="ECO:0000256" key="9">
    <source>
        <dbReference type="PROSITE-ProRule" id="PRU00322"/>
    </source>
</evidence>